<evidence type="ECO:0000256" key="1">
    <source>
        <dbReference type="ARBA" id="ARBA00022737"/>
    </source>
</evidence>
<dbReference type="InterPro" id="IPR050745">
    <property type="entry name" value="Multifunctional_regulatory"/>
</dbReference>
<reference evidence="5 6" key="1">
    <citation type="journal article" date="2021" name="J. Hered.">
        <title>A chromosome-level genome assembly of the parasitoid wasp, Cotesia glomerata (Hymenoptera: Braconidae).</title>
        <authorList>
            <person name="Pinto B.J."/>
            <person name="Weis J.J."/>
            <person name="Gamble T."/>
            <person name="Ode P.J."/>
            <person name="Paul R."/>
            <person name="Zaspel J.M."/>
        </authorList>
    </citation>
    <scope>NUCLEOTIDE SEQUENCE [LARGE SCALE GENOMIC DNA]</scope>
    <source>
        <strain evidence="5">CgM1</strain>
    </source>
</reference>
<dbReference type="InterPro" id="IPR018272">
    <property type="entry name" value="PRANC_domain"/>
</dbReference>
<evidence type="ECO:0000256" key="2">
    <source>
        <dbReference type="ARBA" id="ARBA00023043"/>
    </source>
</evidence>
<keyword evidence="6" id="KW-1185">Reference proteome</keyword>
<proteinExistence type="predicted"/>
<dbReference type="Pfam" id="PF12796">
    <property type="entry name" value="Ank_2"/>
    <property type="match status" value="1"/>
</dbReference>
<organism evidence="5 6">
    <name type="scientific">Cotesia glomerata</name>
    <name type="common">Lepidopteran parasitic wasp</name>
    <name type="synonym">Apanteles glomeratus</name>
    <dbReference type="NCBI Taxonomy" id="32391"/>
    <lineage>
        <taxon>Eukaryota</taxon>
        <taxon>Metazoa</taxon>
        <taxon>Ecdysozoa</taxon>
        <taxon>Arthropoda</taxon>
        <taxon>Hexapoda</taxon>
        <taxon>Insecta</taxon>
        <taxon>Pterygota</taxon>
        <taxon>Neoptera</taxon>
        <taxon>Endopterygota</taxon>
        <taxon>Hymenoptera</taxon>
        <taxon>Apocrita</taxon>
        <taxon>Ichneumonoidea</taxon>
        <taxon>Braconidae</taxon>
        <taxon>Microgastrinae</taxon>
        <taxon>Cotesia</taxon>
    </lineage>
</organism>
<dbReference type="PROSITE" id="PS50297">
    <property type="entry name" value="ANK_REP_REGION"/>
    <property type="match status" value="3"/>
</dbReference>
<sequence length="441" mass="50792">MADSESLDNVNFMIKQAISKSDVETVREIINQYGCSYCPEWDDGANLLCYAIEFGEQEIVELLIKNGAKINCEPSIYGAPLNEAILSGDNKMVKMFLENGADIDLILPKYSNEKELLLTAIENKAVEIVKILLQRGILESNDQNFDKRTPLEVAVFTKQRDISKPHEISLQRDIVELLLEYGADINEKNGHLLYRALTGYNHEENNVQMLLDYGVDVNRVDEEGKSPLYLALENNKPPNIIRMLLEANADVNQNEYGEPFLFAILNFEEIDAVCHDYYRIVVEMMIRHMIKMKSLNLFLSEENLRLLDEVESISAYKTRCEIEMRDLPLKKLPNCTTSCYDILTKDINTLSAYTRNRNITVPIMLSKNFINYFPIYGPSIQDNIKKGMTRRWLLDRCAELLKRNKTCCINILPFDVIYGIIEYLDKRDLLNILKTNLITIL</sequence>
<dbReference type="InterPro" id="IPR036770">
    <property type="entry name" value="Ankyrin_rpt-contain_sf"/>
</dbReference>
<feature type="repeat" description="ANK" evidence="3">
    <location>
        <begin position="146"/>
        <end position="190"/>
    </location>
</feature>
<keyword evidence="1" id="KW-0677">Repeat</keyword>
<dbReference type="PROSITE" id="PS50088">
    <property type="entry name" value="ANK_REPEAT"/>
    <property type="match status" value="4"/>
</dbReference>
<dbReference type="AlphaFoldDB" id="A0AAV7HY36"/>
<evidence type="ECO:0000256" key="3">
    <source>
        <dbReference type="PROSITE-ProRule" id="PRU00023"/>
    </source>
</evidence>
<dbReference type="EMBL" id="JAHXZJ010002609">
    <property type="protein sequence ID" value="KAH0539542.1"/>
    <property type="molecule type" value="Genomic_DNA"/>
</dbReference>
<evidence type="ECO:0000313" key="5">
    <source>
        <dbReference type="EMBL" id="KAH0539542.1"/>
    </source>
</evidence>
<feature type="repeat" description="ANK" evidence="3">
    <location>
        <begin position="80"/>
        <end position="104"/>
    </location>
</feature>
<dbReference type="Pfam" id="PF13637">
    <property type="entry name" value="Ank_4"/>
    <property type="match status" value="1"/>
</dbReference>
<dbReference type="Pfam" id="PF00023">
    <property type="entry name" value="Ank"/>
    <property type="match status" value="1"/>
</dbReference>
<dbReference type="SUPFAM" id="SSF48403">
    <property type="entry name" value="Ankyrin repeat"/>
    <property type="match status" value="1"/>
</dbReference>
<dbReference type="PANTHER" id="PTHR24189">
    <property type="entry name" value="MYOTROPHIN"/>
    <property type="match status" value="1"/>
</dbReference>
<accession>A0AAV7HY36</accession>
<gene>
    <name evidence="5" type="ORF">KQX54_005439</name>
</gene>
<dbReference type="PANTHER" id="PTHR24189:SF50">
    <property type="entry name" value="ANKYRIN REPEAT AND SOCS BOX PROTEIN 2"/>
    <property type="match status" value="1"/>
</dbReference>
<feature type="repeat" description="ANK" evidence="3">
    <location>
        <begin position="43"/>
        <end position="75"/>
    </location>
</feature>
<evidence type="ECO:0000313" key="6">
    <source>
        <dbReference type="Proteomes" id="UP000826195"/>
    </source>
</evidence>
<evidence type="ECO:0000259" key="4">
    <source>
        <dbReference type="Pfam" id="PF09372"/>
    </source>
</evidence>
<dbReference type="Gene3D" id="1.25.40.20">
    <property type="entry name" value="Ankyrin repeat-containing domain"/>
    <property type="match status" value="2"/>
</dbReference>
<dbReference type="SMART" id="SM00248">
    <property type="entry name" value="ANK"/>
    <property type="match status" value="5"/>
</dbReference>
<dbReference type="InterPro" id="IPR002110">
    <property type="entry name" value="Ankyrin_rpt"/>
</dbReference>
<protein>
    <recommendedName>
        <fullName evidence="4">PRANC domain-containing protein</fullName>
    </recommendedName>
</protein>
<dbReference type="Proteomes" id="UP000826195">
    <property type="component" value="Unassembled WGS sequence"/>
</dbReference>
<feature type="domain" description="PRANC" evidence="4">
    <location>
        <begin position="338"/>
        <end position="433"/>
    </location>
</feature>
<dbReference type="Pfam" id="PF09372">
    <property type="entry name" value="PRANC"/>
    <property type="match status" value="1"/>
</dbReference>
<comment type="caution">
    <text evidence="5">The sequence shown here is derived from an EMBL/GenBank/DDBJ whole genome shotgun (WGS) entry which is preliminary data.</text>
</comment>
<name>A0AAV7HY36_COTGL</name>
<keyword evidence="2 3" id="KW-0040">ANK repeat</keyword>
<feature type="repeat" description="ANK" evidence="3">
    <location>
        <begin position="223"/>
        <end position="256"/>
    </location>
</feature>